<sequence>MVSMKRLAAGAALGAMALAMGSAVYAQETTAALHGQVNNNGVAVANASVTVLHTPSGTRSATMTGASGAFDARGLRVGGPYTVTVTTPDGGAKTYTDLFLSLGKTTDLAVELGDNAEVEAVVVSAASRGNNDQGPKTVLNRDDLNSVVTVTRDPRDFARRDILVAQDLSGARGGTNGGGISIAGSNPRFNRLTVDGVSAQDNFGLAQGGMSTARGPVTLDAVEQFAIAAVPTDVENGDFVGGALNLVLRSGGNSFHGVGFVNYLNEGMVGRHYSDTRVPQTISQKNYGGFLSGPIIKDKLFFAVSYETYKTLDTTQFGAPGSGAVNTFSNGLTQATFDSIVSTYNNNYASDYSLGGIPLTAPVTDKKYSAKIDWNISDKHRASLTYRYAESSSFQRTDLAAGVASLFSHWYQQANSDEATTLEIHSNWTDNLSTTLKATYRDYRNGQNPPGGQNFSDVRICAAPTSDATLTSCAAGFSQVFFGPDQFRHANALDEQETRYQATAEYSWRENRFKFGAQARKADVFDVFVPNARGQYYFDSIADYQAGRASQLIYANSVTGNPNAAAFDSTYWTYSGFAQDTLDITDNLQVSAGVRFDWYDEPDRPILNPNFTSRNGFSNQKTIDGLHVFMPRVSADWKATDNLRFTGGFGLFAGGSPDVLTGISFYNTGYATSQVTIQRNSNGTFTETGGTPGFTQAIGSTALDGLNTDSKFGLAVPSVVQQLQQGTLSGSPTIPPLSEVIALSPSFEMPGQWKLYLSGEWRGSGKWTEGWTATVNYIATQAQNEITYYDSRAQPLVIDGVQKFLPDGRIRYDGLAATTPGKWSTNLGSNRDVIVTNADKGESWTASAQISKRFDWGGDVSLGYARQNMNDINAGLFFGTTAGSLYGGVAAGMDPNRDYLGRSVYEIKNRYKAEFSYRKKFFGDNETRVTLFAERQDGRPFGFYMQDRQSGRSQVFGVNRTAQMLYVPDLSGNGGASGLDFGIVRFATANDLALFRKYVTQFNLPTGLVEKNSNTNAPVNRLDAQFSQELPTLINGHKLKVQVDVRNLLNLINRDWGLVSEYNDINTLARVDCADANGAAVGTNSATCDRYRYSSVPTTVTKTRNTGLSLWYMQVSLRYEF</sequence>
<dbReference type="Pfam" id="PF25183">
    <property type="entry name" value="OMP_b-brl_4"/>
    <property type="match status" value="1"/>
</dbReference>
<evidence type="ECO:0000313" key="10">
    <source>
        <dbReference type="Proteomes" id="UP001057520"/>
    </source>
</evidence>
<feature type="domain" description="TonB-dependent transporter Oar-like beta-barrel" evidence="8">
    <location>
        <begin position="247"/>
        <end position="1053"/>
    </location>
</feature>
<keyword evidence="6" id="KW-0998">Cell outer membrane</keyword>
<organism evidence="9 10">
    <name type="scientific">Caulobacter segnis</name>
    <dbReference type="NCBI Taxonomy" id="88688"/>
    <lineage>
        <taxon>Bacteria</taxon>
        <taxon>Pseudomonadati</taxon>
        <taxon>Pseudomonadota</taxon>
        <taxon>Alphaproteobacteria</taxon>
        <taxon>Caulobacterales</taxon>
        <taxon>Caulobacteraceae</taxon>
        <taxon>Caulobacter</taxon>
    </lineage>
</organism>
<keyword evidence="10" id="KW-1185">Reference proteome</keyword>
<dbReference type="InterPro" id="IPR036942">
    <property type="entry name" value="Beta-barrel_TonB_sf"/>
</dbReference>
<dbReference type="Pfam" id="PF13620">
    <property type="entry name" value="CarboxypepD_reg"/>
    <property type="match status" value="1"/>
</dbReference>
<accession>A0ABY4ZNY9</accession>
<dbReference type="InterPro" id="IPR057601">
    <property type="entry name" value="Oar-like_b-barrel"/>
</dbReference>
<dbReference type="SUPFAM" id="SSF56935">
    <property type="entry name" value="Porins"/>
    <property type="match status" value="1"/>
</dbReference>
<feature type="chain" id="PRO_5046054026" evidence="7">
    <location>
        <begin position="27"/>
        <end position="1121"/>
    </location>
</feature>
<proteinExistence type="predicted"/>
<gene>
    <name evidence="9" type="ORF">MZV50_18250</name>
</gene>
<feature type="signal peptide" evidence="7">
    <location>
        <begin position="1"/>
        <end position="26"/>
    </location>
</feature>
<dbReference type="Gene3D" id="2.40.170.20">
    <property type="entry name" value="TonB-dependent receptor, beta-barrel domain"/>
    <property type="match status" value="1"/>
</dbReference>
<keyword evidence="9" id="KW-0675">Receptor</keyword>
<dbReference type="PANTHER" id="PTHR30069">
    <property type="entry name" value="TONB-DEPENDENT OUTER MEMBRANE RECEPTOR"/>
    <property type="match status" value="1"/>
</dbReference>
<name>A0ABY4ZNY9_9CAUL</name>
<dbReference type="Proteomes" id="UP001057520">
    <property type="component" value="Chromosome"/>
</dbReference>
<evidence type="ECO:0000256" key="2">
    <source>
        <dbReference type="ARBA" id="ARBA00022448"/>
    </source>
</evidence>
<evidence type="ECO:0000259" key="8">
    <source>
        <dbReference type="Pfam" id="PF25183"/>
    </source>
</evidence>
<protein>
    <submittedName>
        <fullName evidence="9">TonB-dependent receptor</fullName>
    </submittedName>
</protein>
<keyword evidence="7" id="KW-0732">Signal</keyword>
<evidence type="ECO:0000313" key="9">
    <source>
        <dbReference type="EMBL" id="USQ94517.1"/>
    </source>
</evidence>
<evidence type="ECO:0000256" key="3">
    <source>
        <dbReference type="ARBA" id="ARBA00022452"/>
    </source>
</evidence>
<comment type="subcellular location">
    <subcellularLocation>
        <location evidence="1">Cell outer membrane</location>
        <topology evidence="1">Multi-pass membrane protein</topology>
    </subcellularLocation>
</comment>
<keyword evidence="4" id="KW-0812">Transmembrane</keyword>
<reference evidence="9 10" key="1">
    <citation type="submission" date="2022-04" db="EMBL/GenBank/DDBJ databases">
        <title>Genome sequence of soybean root-associated Caulobacter segnis RL271.</title>
        <authorList>
            <person name="Longley R."/>
            <person name="Bonito G."/>
            <person name="Trigodet F."/>
            <person name="Crosson S."/>
            <person name="Fiebig A."/>
        </authorList>
    </citation>
    <scope>NUCLEOTIDE SEQUENCE [LARGE SCALE GENOMIC DNA]</scope>
    <source>
        <strain evidence="9 10">RL271</strain>
    </source>
</reference>
<evidence type="ECO:0000256" key="5">
    <source>
        <dbReference type="ARBA" id="ARBA00023136"/>
    </source>
</evidence>
<dbReference type="SUPFAM" id="SSF49464">
    <property type="entry name" value="Carboxypeptidase regulatory domain-like"/>
    <property type="match status" value="1"/>
</dbReference>
<keyword evidence="2" id="KW-0813">Transport</keyword>
<dbReference type="InterPro" id="IPR039426">
    <property type="entry name" value="TonB-dep_rcpt-like"/>
</dbReference>
<evidence type="ECO:0000256" key="6">
    <source>
        <dbReference type="ARBA" id="ARBA00023237"/>
    </source>
</evidence>
<dbReference type="EMBL" id="CP096040">
    <property type="protein sequence ID" value="USQ94517.1"/>
    <property type="molecule type" value="Genomic_DNA"/>
</dbReference>
<dbReference type="InterPro" id="IPR008969">
    <property type="entry name" value="CarboxyPept-like_regulatory"/>
</dbReference>
<dbReference type="PANTHER" id="PTHR30069:SF46">
    <property type="entry name" value="OAR PROTEIN"/>
    <property type="match status" value="1"/>
</dbReference>
<evidence type="ECO:0000256" key="1">
    <source>
        <dbReference type="ARBA" id="ARBA00004571"/>
    </source>
</evidence>
<keyword evidence="3" id="KW-1134">Transmembrane beta strand</keyword>
<keyword evidence="5" id="KW-0472">Membrane</keyword>
<evidence type="ECO:0000256" key="7">
    <source>
        <dbReference type="SAM" id="SignalP"/>
    </source>
</evidence>
<evidence type="ECO:0000256" key="4">
    <source>
        <dbReference type="ARBA" id="ARBA00022692"/>
    </source>
</evidence>